<evidence type="ECO:0000256" key="1">
    <source>
        <dbReference type="SAM" id="MobiDB-lite"/>
    </source>
</evidence>
<dbReference type="EC" id="3.1.3.16" evidence="3"/>
<sequence>MPGLPESAQSAQSISCPSCAEPLEEGDRFCGVCGTDVTAPLPAAGADLPGTGPSGNGSAASGAGNGEVTDPFALAPPRSPAGVPGQSAPGRPASADAPAAPQPAAEVTDPREELLAGPAPQGRTCVACGVGGVDADGYCEHCGHAQPRLRDHQERELEGVAAVSDRGLRHHRNEDAFAVAATSLPDGTPAVIAVVCDGVSSAYRPDDASAAAAAVGSEKLLDALEHGSPPEQAMHDALLAAAHAVAVLAEEDDGRQGPHHNAPACTCVSAVAAGPVFTVGWIGDSRAYWVPDDRSTPSARLTEDDSWAARMVSAGLMSEAEAYADERAHAITGWLGADAVEIDPHTASFQPEGTGVVVVCTDGLWNYAESAAELAAVVPADARTRPLHCAQTLVGVALDGGGHDNVTVAVLPFPATVGRAGSEPA</sequence>
<dbReference type="InterPro" id="IPR036457">
    <property type="entry name" value="PPM-type-like_dom_sf"/>
</dbReference>
<dbReference type="PROSITE" id="PS51746">
    <property type="entry name" value="PPM_2"/>
    <property type="match status" value="1"/>
</dbReference>
<evidence type="ECO:0000259" key="2">
    <source>
        <dbReference type="PROSITE" id="PS51746"/>
    </source>
</evidence>
<dbReference type="Proteomes" id="UP001614394">
    <property type="component" value="Unassembled WGS sequence"/>
</dbReference>
<keyword evidence="3" id="KW-0378">Hydrolase</keyword>
<feature type="domain" description="PPM-type phosphatase" evidence="2">
    <location>
        <begin position="159"/>
        <end position="413"/>
    </location>
</feature>
<keyword evidence="4" id="KW-1185">Reference proteome</keyword>
<dbReference type="CDD" id="cd00143">
    <property type="entry name" value="PP2Cc"/>
    <property type="match status" value="1"/>
</dbReference>
<protein>
    <submittedName>
        <fullName evidence="3">PP2C family serine/threonine-protein phosphatase</fullName>
        <ecNumber evidence="3">3.1.3.16</ecNumber>
    </submittedName>
</protein>
<proteinExistence type="predicted"/>
<evidence type="ECO:0000313" key="4">
    <source>
        <dbReference type="Proteomes" id="UP001614394"/>
    </source>
</evidence>
<accession>A0ABW8CEU8</accession>
<dbReference type="RefSeq" id="WP_399654525.1">
    <property type="nucleotide sequence ID" value="NZ_JBITYG010000009.1"/>
</dbReference>
<dbReference type="Gene3D" id="3.60.40.10">
    <property type="entry name" value="PPM-type phosphatase domain"/>
    <property type="match status" value="1"/>
</dbReference>
<evidence type="ECO:0000313" key="3">
    <source>
        <dbReference type="EMBL" id="MFI9104352.1"/>
    </source>
</evidence>
<name>A0ABW8CEU8_9ACTN</name>
<feature type="region of interest" description="Disordered" evidence="1">
    <location>
        <begin position="41"/>
        <end position="119"/>
    </location>
</feature>
<dbReference type="Pfam" id="PF13672">
    <property type="entry name" value="PP2C_2"/>
    <property type="match status" value="1"/>
</dbReference>
<dbReference type="SUPFAM" id="SSF81606">
    <property type="entry name" value="PP2C-like"/>
    <property type="match status" value="1"/>
</dbReference>
<dbReference type="SMART" id="SM00331">
    <property type="entry name" value="PP2C_SIG"/>
    <property type="match status" value="1"/>
</dbReference>
<reference evidence="3 4" key="1">
    <citation type="submission" date="2024-10" db="EMBL/GenBank/DDBJ databases">
        <title>The Natural Products Discovery Center: Release of the First 8490 Sequenced Strains for Exploring Actinobacteria Biosynthetic Diversity.</title>
        <authorList>
            <person name="Kalkreuter E."/>
            <person name="Kautsar S.A."/>
            <person name="Yang D."/>
            <person name="Bader C.D."/>
            <person name="Teijaro C.N."/>
            <person name="Fluegel L."/>
            <person name="Davis C.M."/>
            <person name="Simpson J.R."/>
            <person name="Lauterbach L."/>
            <person name="Steele A.D."/>
            <person name="Gui C."/>
            <person name="Meng S."/>
            <person name="Li G."/>
            <person name="Viehrig K."/>
            <person name="Ye F."/>
            <person name="Su P."/>
            <person name="Kiefer A.F."/>
            <person name="Nichols A."/>
            <person name="Cepeda A.J."/>
            <person name="Yan W."/>
            <person name="Fan B."/>
            <person name="Jiang Y."/>
            <person name="Adhikari A."/>
            <person name="Zheng C.-J."/>
            <person name="Schuster L."/>
            <person name="Cowan T.M."/>
            <person name="Smanski M.J."/>
            <person name="Chevrette M.G."/>
            <person name="De Carvalho L.P.S."/>
            <person name="Shen B."/>
        </authorList>
    </citation>
    <scope>NUCLEOTIDE SEQUENCE [LARGE SCALE GENOMIC DNA]</scope>
    <source>
        <strain evidence="3 4">NPDC053399</strain>
    </source>
</reference>
<dbReference type="SMART" id="SM00332">
    <property type="entry name" value="PP2Cc"/>
    <property type="match status" value="1"/>
</dbReference>
<dbReference type="EMBL" id="JBITYG010000009">
    <property type="protein sequence ID" value="MFI9104352.1"/>
    <property type="molecule type" value="Genomic_DNA"/>
</dbReference>
<comment type="caution">
    <text evidence="3">The sequence shown here is derived from an EMBL/GenBank/DDBJ whole genome shotgun (WGS) entry which is preliminary data.</text>
</comment>
<organism evidence="3 4">
    <name type="scientific">Streptomyces fildesensis</name>
    <dbReference type="NCBI Taxonomy" id="375757"/>
    <lineage>
        <taxon>Bacteria</taxon>
        <taxon>Bacillati</taxon>
        <taxon>Actinomycetota</taxon>
        <taxon>Actinomycetes</taxon>
        <taxon>Kitasatosporales</taxon>
        <taxon>Streptomycetaceae</taxon>
        <taxon>Streptomyces</taxon>
    </lineage>
</organism>
<feature type="compositionally biased region" description="Low complexity" evidence="1">
    <location>
        <begin position="41"/>
        <end position="62"/>
    </location>
</feature>
<feature type="compositionally biased region" description="Low complexity" evidence="1">
    <location>
        <begin position="88"/>
        <end position="105"/>
    </location>
</feature>
<gene>
    <name evidence="3" type="ORF">ACIGXA_27935</name>
</gene>
<dbReference type="GO" id="GO:0004722">
    <property type="term" value="F:protein serine/threonine phosphatase activity"/>
    <property type="evidence" value="ECO:0007669"/>
    <property type="project" value="UniProtKB-EC"/>
</dbReference>
<dbReference type="InterPro" id="IPR001932">
    <property type="entry name" value="PPM-type_phosphatase-like_dom"/>
</dbReference>